<comment type="caution">
    <text evidence="2">The sequence shown here is derived from an EMBL/GenBank/DDBJ whole genome shotgun (WGS) entry which is preliminary data.</text>
</comment>
<organism evidence="2 3">
    <name type="scientific">Durusdinium trenchii</name>
    <dbReference type="NCBI Taxonomy" id="1381693"/>
    <lineage>
        <taxon>Eukaryota</taxon>
        <taxon>Sar</taxon>
        <taxon>Alveolata</taxon>
        <taxon>Dinophyceae</taxon>
        <taxon>Suessiales</taxon>
        <taxon>Symbiodiniaceae</taxon>
        <taxon>Durusdinium</taxon>
    </lineage>
</organism>
<name>A0ABP0SGZ4_9DINO</name>
<reference evidence="2 3" key="1">
    <citation type="submission" date="2024-02" db="EMBL/GenBank/DDBJ databases">
        <authorList>
            <person name="Chen Y."/>
            <person name="Shah S."/>
            <person name="Dougan E. K."/>
            <person name="Thang M."/>
            <person name="Chan C."/>
        </authorList>
    </citation>
    <scope>NUCLEOTIDE SEQUENCE [LARGE SCALE GENOMIC DNA]</scope>
</reference>
<evidence type="ECO:0000313" key="3">
    <source>
        <dbReference type="Proteomes" id="UP001642484"/>
    </source>
</evidence>
<dbReference type="Proteomes" id="UP001642484">
    <property type="component" value="Unassembled WGS sequence"/>
</dbReference>
<gene>
    <name evidence="2" type="ORF">CCMP2556_LOCUS51808</name>
</gene>
<feature type="region of interest" description="Disordered" evidence="1">
    <location>
        <begin position="170"/>
        <end position="198"/>
    </location>
</feature>
<evidence type="ECO:0000256" key="1">
    <source>
        <dbReference type="SAM" id="MobiDB-lite"/>
    </source>
</evidence>
<dbReference type="EMBL" id="CAXAMN010027583">
    <property type="protein sequence ID" value="CAK9111644.1"/>
    <property type="molecule type" value="Genomic_DNA"/>
</dbReference>
<keyword evidence="3" id="KW-1185">Reference proteome</keyword>
<feature type="compositionally biased region" description="Polar residues" evidence="1">
    <location>
        <begin position="19"/>
        <end position="37"/>
    </location>
</feature>
<sequence>MMVEAQIPEHLPEFIGSQRIGSPTHVGQPQGSGTTPAATAERVAQQLGSAAGGRWCHLKGWKEGTSGEPGVFQLPGRTDSSYHVKHAWEPRKGLRGLVGGVEVQEEILHWEPRSSPFKCAEISLALLCSRFFAGNTSSKQRFKSSSMYLAQRSCFGRLTPIGDQVVTGKLQGQQPESTIDSEGKLRTVSLGPPPEGSQ</sequence>
<accession>A0ABP0SGZ4</accession>
<evidence type="ECO:0000313" key="2">
    <source>
        <dbReference type="EMBL" id="CAK9111644.1"/>
    </source>
</evidence>
<feature type="region of interest" description="Disordered" evidence="1">
    <location>
        <begin position="12"/>
        <end position="38"/>
    </location>
</feature>
<protein>
    <submittedName>
        <fullName evidence="2">Uncharacterized protein</fullName>
    </submittedName>
</protein>
<proteinExistence type="predicted"/>
<feature type="compositionally biased region" description="Polar residues" evidence="1">
    <location>
        <begin position="170"/>
        <end position="180"/>
    </location>
</feature>